<accession>A0ABM6L6P4</accession>
<dbReference type="EMBL" id="CP021422">
    <property type="protein sequence ID" value="ASB41071.1"/>
    <property type="molecule type" value="Genomic_DNA"/>
</dbReference>
<dbReference type="Pfam" id="PF02311">
    <property type="entry name" value="AraC_binding"/>
    <property type="match status" value="1"/>
</dbReference>
<dbReference type="InterPro" id="IPR003313">
    <property type="entry name" value="AraC-bd"/>
</dbReference>
<evidence type="ECO:0000256" key="1">
    <source>
        <dbReference type="ARBA" id="ARBA00023015"/>
    </source>
</evidence>
<gene>
    <name evidence="5" type="ORF">ADH66_10650</name>
</gene>
<evidence type="ECO:0000313" key="6">
    <source>
        <dbReference type="Proteomes" id="UP000196710"/>
    </source>
</evidence>
<dbReference type="InterPro" id="IPR037923">
    <property type="entry name" value="HTH-like"/>
</dbReference>
<dbReference type="InterPro" id="IPR018060">
    <property type="entry name" value="HTH_AraC"/>
</dbReference>
<dbReference type="InterPro" id="IPR009057">
    <property type="entry name" value="Homeodomain-like_sf"/>
</dbReference>
<feature type="domain" description="HTH araC/xylS-type" evidence="4">
    <location>
        <begin position="170"/>
        <end position="268"/>
    </location>
</feature>
<dbReference type="SUPFAM" id="SSF46689">
    <property type="entry name" value="Homeodomain-like"/>
    <property type="match status" value="2"/>
</dbReference>
<dbReference type="PANTHER" id="PTHR43280:SF28">
    <property type="entry name" value="HTH-TYPE TRANSCRIPTIONAL ACTIVATOR RHAS"/>
    <property type="match status" value="1"/>
</dbReference>
<dbReference type="PROSITE" id="PS01124">
    <property type="entry name" value="HTH_ARAC_FAMILY_2"/>
    <property type="match status" value="1"/>
</dbReference>
<protein>
    <submittedName>
        <fullName evidence="5">AraC family transcriptional regulator</fullName>
    </submittedName>
</protein>
<keyword evidence="2" id="KW-0238">DNA-binding</keyword>
<sequence>MKSPLRVERDSFMMAYATHRVIPFVTHWHPCVEIVYCVDGSFAVQAEDKVYQMKEDDIIVVGCCENHNFNSVTRPISYYSMLFDPEILPLPSAAERFGFNLPLKHSSDWPTELKEKMRIYILEIYEEYTQKKCGYMTAILSTLLKMQALLIRAFPDCLKSDYRQIGNKGAEILRYMSEHYLEPITLGSCADSMNFGRSYFSHLFKKEIGEPFHTALLKLRLSKAEWLLLYTSEPIASVVDKSGFQNEKTFYRVFRKFYGVSPIEFRRTASVDYRDG</sequence>
<dbReference type="Proteomes" id="UP000196710">
    <property type="component" value="Chromosome"/>
</dbReference>
<keyword evidence="3" id="KW-0804">Transcription</keyword>
<evidence type="ECO:0000256" key="3">
    <source>
        <dbReference type="ARBA" id="ARBA00023163"/>
    </source>
</evidence>
<dbReference type="PANTHER" id="PTHR43280">
    <property type="entry name" value="ARAC-FAMILY TRANSCRIPTIONAL REGULATOR"/>
    <property type="match status" value="1"/>
</dbReference>
<organism evidence="5 6">
    <name type="scientific">Acutalibacter muris</name>
    <dbReference type="NCBI Taxonomy" id="1796620"/>
    <lineage>
        <taxon>Bacteria</taxon>
        <taxon>Bacillati</taxon>
        <taxon>Bacillota</taxon>
        <taxon>Clostridia</taxon>
        <taxon>Eubacteriales</taxon>
        <taxon>Acutalibacteraceae</taxon>
        <taxon>Acutalibacter</taxon>
    </lineage>
</organism>
<name>A0ABM6L6P4_9FIRM</name>
<dbReference type="Gene3D" id="2.60.120.10">
    <property type="entry name" value="Jelly Rolls"/>
    <property type="match status" value="1"/>
</dbReference>
<evidence type="ECO:0000313" key="5">
    <source>
        <dbReference type="EMBL" id="ASB41071.1"/>
    </source>
</evidence>
<dbReference type="SMART" id="SM00342">
    <property type="entry name" value="HTH_ARAC"/>
    <property type="match status" value="1"/>
</dbReference>
<keyword evidence="1" id="KW-0805">Transcription regulation</keyword>
<evidence type="ECO:0000256" key="2">
    <source>
        <dbReference type="ARBA" id="ARBA00023125"/>
    </source>
</evidence>
<proteinExistence type="predicted"/>
<dbReference type="InterPro" id="IPR014710">
    <property type="entry name" value="RmlC-like_jellyroll"/>
</dbReference>
<evidence type="ECO:0000259" key="4">
    <source>
        <dbReference type="PROSITE" id="PS01124"/>
    </source>
</evidence>
<dbReference type="Gene3D" id="1.10.10.60">
    <property type="entry name" value="Homeodomain-like"/>
    <property type="match status" value="2"/>
</dbReference>
<dbReference type="SUPFAM" id="SSF51215">
    <property type="entry name" value="Regulatory protein AraC"/>
    <property type="match status" value="1"/>
</dbReference>
<keyword evidence="6" id="KW-1185">Reference proteome</keyword>
<dbReference type="Pfam" id="PF12833">
    <property type="entry name" value="HTH_18"/>
    <property type="match status" value="1"/>
</dbReference>
<reference evidence="6" key="1">
    <citation type="submission" date="2017-05" db="EMBL/GenBank/DDBJ databases">
        <title>Improved OligoMM genomes.</title>
        <authorList>
            <person name="Garzetti D."/>
        </authorList>
    </citation>
    <scope>NUCLEOTIDE SEQUENCE [LARGE SCALE GENOMIC DNA]</scope>
    <source>
        <strain evidence="6">KB18</strain>
    </source>
</reference>